<evidence type="ECO:0000313" key="3">
    <source>
        <dbReference type="EMBL" id="CAF9906617.1"/>
    </source>
</evidence>
<dbReference type="OrthoDB" id="5390672at2759"/>
<feature type="region of interest" description="Disordered" evidence="1">
    <location>
        <begin position="258"/>
        <end position="280"/>
    </location>
</feature>
<evidence type="ECO:0000259" key="2">
    <source>
        <dbReference type="Pfam" id="PF10159"/>
    </source>
</evidence>
<dbReference type="EMBL" id="CAJPDR010000017">
    <property type="protein sequence ID" value="CAF9906617.1"/>
    <property type="molecule type" value="Genomic_DNA"/>
</dbReference>
<dbReference type="PANTHER" id="PTHR14580">
    <property type="entry name" value="MULTIPLE MYELOMA TUMOR-ASSOCIATED PROTEIN 2 FAMILY MEMBER"/>
    <property type="match status" value="1"/>
</dbReference>
<accession>A0A8H3EM68</accession>
<sequence>MDLVAGVRKEGSRGGRGEFKWDDVRDSQHRENYLGHSLMAPVGRWQKNKDLNWYAKGDTTSAAEARKEEIRRIKEAEESALSEALGYGPTIRSNANETPIGQKEVEKAIKETAEGDEEEAKGVGFGAFVRGPPVKEESDLLRGEGLGRPSGGEVTRERRRDSDGRKENKRRSRSRDRCISLGRGHIADRWIGREKSTRIEGNGQSAMRGEEMMTGHRAGGGSVVIHQIHLDGGEVREIEMVITEDEEDVLEDLHVLENSRPRDEAAIHAQKRSKLTDRPY</sequence>
<proteinExistence type="predicted"/>
<dbReference type="PANTHER" id="PTHR14580:SF0">
    <property type="entry name" value="MULTIPLE MYELOMA TUMOR-ASSOCIATED PROTEIN 2"/>
    <property type="match status" value="1"/>
</dbReference>
<name>A0A8H3EM68_9LECA</name>
<evidence type="ECO:0000313" key="4">
    <source>
        <dbReference type="Proteomes" id="UP000664203"/>
    </source>
</evidence>
<feature type="region of interest" description="Disordered" evidence="1">
    <location>
        <begin position="1"/>
        <end position="20"/>
    </location>
</feature>
<evidence type="ECO:0000256" key="1">
    <source>
        <dbReference type="SAM" id="MobiDB-lite"/>
    </source>
</evidence>
<dbReference type="Proteomes" id="UP000664203">
    <property type="component" value="Unassembled WGS sequence"/>
</dbReference>
<feature type="compositionally biased region" description="Basic and acidic residues" evidence="1">
    <location>
        <begin position="154"/>
        <end position="166"/>
    </location>
</feature>
<dbReference type="InterPro" id="IPR019315">
    <property type="entry name" value="MMTA2_N"/>
</dbReference>
<dbReference type="InterPro" id="IPR039207">
    <property type="entry name" value="MMTAG2-like"/>
</dbReference>
<feature type="compositionally biased region" description="Basic and acidic residues" evidence="1">
    <location>
        <begin position="133"/>
        <end position="142"/>
    </location>
</feature>
<gene>
    <name evidence="3" type="ORF">ALECFALPRED_002463</name>
</gene>
<comment type="caution">
    <text evidence="3">The sequence shown here is derived from an EMBL/GenBank/DDBJ whole genome shotgun (WGS) entry which is preliminary data.</text>
</comment>
<reference evidence="3" key="1">
    <citation type="submission" date="2021-03" db="EMBL/GenBank/DDBJ databases">
        <authorList>
            <person name="Tagirdzhanova G."/>
        </authorList>
    </citation>
    <scope>NUCLEOTIDE SEQUENCE</scope>
</reference>
<organism evidence="3 4">
    <name type="scientific">Alectoria fallacina</name>
    <dbReference type="NCBI Taxonomy" id="1903189"/>
    <lineage>
        <taxon>Eukaryota</taxon>
        <taxon>Fungi</taxon>
        <taxon>Dikarya</taxon>
        <taxon>Ascomycota</taxon>
        <taxon>Pezizomycotina</taxon>
        <taxon>Lecanoromycetes</taxon>
        <taxon>OSLEUM clade</taxon>
        <taxon>Lecanoromycetidae</taxon>
        <taxon>Lecanorales</taxon>
        <taxon>Lecanorineae</taxon>
        <taxon>Parmeliaceae</taxon>
        <taxon>Alectoria</taxon>
    </lineage>
</organism>
<keyword evidence="4" id="KW-1185">Reference proteome</keyword>
<feature type="region of interest" description="Disordered" evidence="1">
    <location>
        <begin position="112"/>
        <end position="178"/>
    </location>
</feature>
<feature type="domain" description="Multiple myeloma tumor-associated protein 2-like N-terminal" evidence="2">
    <location>
        <begin position="11"/>
        <end position="86"/>
    </location>
</feature>
<protein>
    <recommendedName>
        <fullName evidence="2">Multiple myeloma tumor-associated protein 2-like N-terminal domain-containing protein</fullName>
    </recommendedName>
</protein>
<dbReference type="Pfam" id="PF10159">
    <property type="entry name" value="MMtag"/>
    <property type="match status" value="1"/>
</dbReference>
<dbReference type="AlphaFoldDB" id="A0A8H3EM68"/>
<feature type="compositionally biased region" description="Basic and acidic residues" evidence="1">
    <location>
        <begin position="7"/>
        <end position="20"/>
    </location>
</feature>